<evidence type="ECO:0000313" key="1">
    <source>
        <dbReference type="EMBL" id="SIT16667.1"/>
    </source>
</evidence>
<evidence type="ECO:0000313" key="2">
    <source>
        <dbReference type="Proteomes" id="UP000186221"/>
    </source>
</evidence>
<dbReference type="RefSeq" id="WP_076486094.1">
    <property type="nucleotide sequence ID" value="NZ_FTOG01000012.1"/>
</dbReference>
<sequence>MTYATLDDLIDRAGEAELRQIADRDRDGVFDASVIAAALSNADDTINGYIGKKYALPLASVPPIVNGWAVSIARYTLHRNGAPEHVAQDYKDAITALKDVSRGLITLPVDAGAEPPVVSDATVMAVHPAPVFTPTKLAGWRSC</sequence>
<dbReference type="InterPro" id="IPR009752">
    <property type="entry name" value="Phage_Mu_GpJ"/>
</dbReference>
<name>A0A1N7Q239_9RHOB</name>
<dbReference type="Proteomes" id="UP000186221">
    <property type="component" value="Unassembled WGS sequence"/>
</dbReference>
<organism evidence="1 2">
    <name type="scientific">Rhodobacter aestuarii</name>
    <dbReference type="NCBI Taxonomy" id="453582"/>
    <lineage>
        <taxon>Bacteria</taxon>
        <taxon>Pseudomonadati</taxon>
        <taxon>Pseudomonadota</taxon>
        <taxon>Alphaproteobacteria</taxon>
        <taxon>Rhodobacterales</taxon>
        <taxon>Rhodobacter group</taxon>
        <taxon>Rhodobacter</taxon>
    </lineage>
</organism>
<dbReference type="STRING" id="453582.SAMN05421580_11273"/>
<reference evidence="2" key="1">
    <citation type="submission" date="2017-01" db="EMBL/GenBank/DDBJ databases">
        <authorList>
            <person name="Varghese N."/>
            <person name="Submissions S."/>
        </authorList>
    </citation>
    <scope>NUCLEOTIDE SEQUENCE [LARGE SCALE GENOMIC DNA]</scope>
    <source>
        <strain evidence="2">DSM 19945</strain>
    </source>
</reference>
<proteinExistence type="predicted"/>
<dbReference type="AlphaFoldDB" id="A0A1N7Q239"/>
<dbReference type="EMBL" id="FTOG01000012">
    <property type="protein sequence ID" value="SIT16667.1"/>
    <property type="molecule type" value="Genomic_DNA"/>
</dbReference>
<dbReference type="OrthoDB" id="9812088at2"/>
<accession>A0A1N7Q239</accession>
<protein>
    <submittedName>
        <fullName evidence="1">Mu-like prophage protein gp36</fullName>
    </submittedName>
</protein>
<gene>
    <name evidence="1" type="ORF">SAMN05421580_11273</name>
</gene>
<keyword evidence="2" id="KW-1185">Reference proteome</keyword>
<dbReference type="Pfam" id="PF07030">
    <property type="entry name" value="Phage_Mu_Gp36"/>
    <property type="match status" value="1"/>
</dbReference>